<comment type="cofactor">
    <cofactor evidence="1">
        <name>FAD</name>
        <dbReference type="ChEBI" id="CHEBI:57692"/>
    </cofactor>
</comment>
<evidence type="ECO:0000256" key="5">
    <source>
        <dbReference type="ARBA" id="ARBA00022827"/>
    </source>
</evidence>
<evidence type="ECO:0000259" key="9">
    <source>
        <dbReference type="Pfam" id="PF02771"/>
    </source>
</evidence>
<keyword evidence="11" id="KW-1185">Reference proteome</keyword>
<dbReference type="GO" id="GO:0050660">
    <property type="term" value="F:flavin adenine dinucleotide binding"/>
    <property type="evidence" value="ECO:0007669"/>
    <property type="project" value="InterPro"/>
</dbReference>
<dbReference type="GO" id="GO:0033539">
    <property type="term" value="P:fatty acid beta-oxidation using acyl-CoA dehydrogenase"/>
    <property type="evidence" value="ECO:0007669"/>
    <property type="project" value="TreeGrafter"/>
</dbReference>
<dbReference type="InterPro" id="IPR009075">
    <property type="entry name" value="AcylCo_DH/oxidase_C"/>
</dbReference>
<evidence type="ECO:0000256" key="6">
    <source>
        <dbReference type="ARBA" id="ARBA00023002"/>
    </source>
</evidence>
<dbReference type="PANTHER" id="PTHR48083:SF13">
    <property type="entry name" value="ACYL-COA DEHYDROGENASE FAMILY MEMBER 11"/>
    <property type="match status" value="1"/>
</dbReference>
<keyword evidence="5" id="KW-0274">FAD</keyword>
<dbReference type="GO" id="GO:0003995">
    <property type="term" value="F:acyl-CoA dehydrogenase activity"/>
    <property type="evidence" value="ECO:0007669"/>
    <property type="project" value="TreeGrafter"/>
</dbReference>
<comment type="similarity">
    <text evidence="2">Belongs to the acyl-CoA dehydrogenase family.</text>
</comment>
<dbReference type="PANTHER" id="PTHR48083">
    <property type="entry name" value="MEDIUM-CHAIN SPECIFIC ACYL-COA DEHYDROGENASE, MITOCHONDRIAL-RELATED"/>
    <property type="match status" value="1"/>
</dbReference>
<keyword evidence="6" id="KW-0560">Oxidoreductase</keyword>
<evidence type="ECO:0000256" key="1">
    <source>
        <dbReference type="ARBA" id="ARBA00001974"/>
    </source>
</evidence>
<protein>
    <submittedName>
        <fullName evidence="10">Acyl-CoA dehydrogenase family protein</fullName>
    </submittedName>
</protein>
<dbReference type="Gene3D" id="1.20.140.10">
    <property type="entry name" value="Butyryl-CoA Dehydrogenase, subunit A, domain 3"/>
    <property type="match status" value="1"/>
</dbReference>
<dbReference type="Pfam" id="PF02770">
    <property type="entry name" value="Acyl-CoA_dh_M"/>
    <property type="match status" value="1"/>
</dbReference>
<accession>A0A848IV48</accession>
<dbReference type="InterPro" id="IPR009100">
    <property type="entry name" value="AcylCoA_DH/oxidase_NM_dom_sf"/>
</dbReference>
<dbReference type="Gene3D" id="2.40.110.10">
    <property type="entry name" value="Butyryl-CoA Dehydrogenase, subunit A, domain 2"/>
    <property type="match status" value="1"/>
</dbReference>
<dbReference type="FunFam" id="2.40.110.10:FF:000002">
    <property type="entry name" value="Acyl-CoA dehydrogenase fadE12"/>
    <property type="match status" value="1"/>
</dbReference>
<dbReference type="Proteomes" id="UP000544134">
    <property type="component" value="Unassembled WGS sequence"/>
</dbReference>
<evidence type="ECO:0000256" key="3">
    <source>
        <dbReference type="ARBA" id="ARBA00011738"/>
    </source>
</evidence>
<feature type="domain" description="Acyl-CoA oxidase/dehydrogenase middle" evidence="8">
    <location>
        <begin position="127"/>
        <end position="219"/>
    </location>
</feature>
<name>A0A848IV48_9BURK</name>
<evidence type="ECO:0000259" key="8">
    <source>
        <dbReference type="Pfam" id="PF02770"/>
    </source>
</evidence>
<proteinExistence type="inferred from homology"/>
<keyword evidence="4" id="KW-0285">Flavoprotein</keyword>
<dbReference type="InterPro" id="IPR036250">
    <property type="entry name" value="AcylCo_DH-like_C"/>
</dbReference>
<dbReference type="AlphaFoldDB" id="A0A848IV48"/>
<sequence length="388" mass="42646">MNTPNSTLETLRLRTRAFIDDEVIPREDVSLAHDFAAQDRLIQVLRQKARETGVRGPGIPRELGGLGLSFRGRAVILEESGRSVLGPHALQAGPPDETNILMLDRLCTSAQRMRYLEPLAAGQTRSCFAMTEPPPGAGSDPAMLQTRAVRRNGTWIIDGRKWFISGALRADFAIVMAQTDSGPTMFIVDTDTPGYRMVRVIDALDGFISSHCELSFESCMVRDDAVLGQVGDGFAHAQLRLEPARLTHCMRFIGMARRALEIAERYVSGRESFGKPLGQHQNVQTLIADSHIDLYAARMMTFDVATRMDAGLSVKQESSMAKVFVSEAVGRVVDRAVQMTGAFGISSDSGLSALYREVRPFRIFDGASEVHRSAIAQRALKPYAQSQD</sequence>
<feature type="domain" description="Acyl-CoA dehydrogenase/oxidase N-terminal" evidence="9">
    <location>
        <begin position="8"/>
        <end position="123"/>
    </location>
</feature>
<dbReference type="RefSeq" id="WP_169490831.1">
    <property type="nucleotide sequence ID" value="NZ_JABBGJ010000069.1"/>
</dbReference>
<dbReference type="InterPro" id="IPR050741">
    <property type="entry name" value="Acyl-CoA_dehydrogenase"/>
</dbReference>
<dbReference type="InterPro" id="IPR013786">
    <property type="entry name" value="AcylCoA_DH/ox_N"/>
</dbReference>
<organism evidence="10 11">
    <name type="scientific">Paraburkholderia polaris</name>
    <dbReference type="NCBI Taxonomy" id="2728848"/>
    <lineage>
        <taxon>Bacteria</taxon>
        <taxon>Pseudomonadati</taxon>
        <taxon>Pseudomonadota</taxon>
        <taxon>Betaproteobacteria</taxon>
        <taxon>Burkholderiales</taxon>
        <taxon>Burkholderiaceae</taxon>
        <taxon>Paraburkholderia</taxon>
    </lineage>
</organism>
<dbReference type="Pfam" id="PF02771">
    <property type="entry name" value="Acyl-CoA_dh_N"/>
    <property type="match status" value="1"/>
</dbReference>
<evidence type="ECO:0000256" key="4">
    <source>
        <dbReference type="ARBA" id="ARBA00022630"/>
    </source>
</evidence>
<dbReference type="CDD" id="cd00567">
    <property type="entry name" value="ACAD"/>
    <property type="match status" value="1"/>
</dbReference>
<gene>
    <name evidence="10" type="ORF">HHL24_40140</name>
</gene>
<dbReference type="EMBL" id="JABBGJ010000069">
    <property type="protein sequence ID" value="NMM04059.1"/>
    <property type="molecule type" value="Genomic_DNA"/>
</dbReference>
<dbReference type="SUPFAM" id="SSF56645">
    <property type="entry name" value="Acyl-CoA dehydrogenase NM domain-like"/>
    <property type="match status" value="1"/>
</dbReference>
<comment type="caution">
    <text evidence="10">The sequence shown here is derived from an EMBL/GenBank/DDBJ whole genome shotgun (WGS) entry which is preliminary data.</text>
</comment>
<evidence type="ECO:0000313" key="11">
    <source>
        <dbReference type="Proteomes" id="UP000544134"/>
    </source>
</evidence>
<dbReference type="Gene3D" id="1.10.540.10">
    <property type="entry name" value="Acyl-CoA dehydrogenase/oxidase, N-terminal domain"/>
    <property type="match status" value="1"/>
</dbReference>
<comment type="subunit">
    <text evidence="3">Homodimer.</text>
</comment>
<dbReference type="InterPro" id="IPR006091">
    <property type="entry name" value="Acyl-CoA_Oxase/DH_mid-dom"/>
</dbReference>
<dbReference type="InterPro" id="IPR046373">
    <property type="entry name" value="Acyl-CoA_Oxase/DH_mid-dom_sf"/>
</dbReference>
<evidence type="ECO:0000256" key="2">
    <source>
        <dbReference type="ARBA" id="ARBA00009347"/>
    </source>
</evidence>
<dbReference type="SUPFAM" id="SSF47203">
    <property type="entry name" value="Acyl-CoA dehydrogenase C-terminal domain-like"/>
    <property type="match status" value="1"/>
</dbReference>
<dbReference type="GO" id="GO:0005737">
    <property type="term" value="C:cytoplasm"/>
    <property type="evidence" value="ECO:0007669"/>
    <property type="project" value="TreeGrafter"/>
</dbReference>
<feature type="domain" description="Acyl-CoA dehydrogenase/oxidase C-terminal" evidence="7">
    <location>
        <begin position="231"/>
        <end position="379"/>
    </location>
</feature>
<dbReference type="Pfam" id="PF00441">
    <property type="entry name" value="Acyl-CoA_dh_1"/>
    <property type="match status" value="1"/>
</dbReference>
<reference evidence="10 11" key="1">
    <citation type="submission" date="2020-04" db="EMBL/GenBank/DDBJ databases">
        <title>Paraburkholderia sp. RP-4-7 isolated from soil.</title>
        <authorList>
            <person name="Dahal R.H."/>
        </authorList>
    </citation>
    <scope>NUCLEOTIDE SEQUENCE [LARGE SCALE GENOMIC DNA]</scope>
    <source>
        <strain evidence="10 11">RP-4-7</strain>
    </source>
</reference>
<evidence type="ECO:0000313" key="10">
    <source>
        <dbReference type="EMBL" id="NMM04059.1"/>
    </source>
</evidence>
<evidence type="ECO:0000259" key="7">
    <source>
        <dbReference type="Pfam" id="PF00441"/>
    </source>
</evidence>
<dbReference type="InterPro" id="IPR037069">
    <property type="entry name" value="AcylCoA_DH/ox_N_sf"/>
</dbReference>